<reference evidence="2 3" key="1">
    <citation type="submission" date="2018-05" db="EMBL/GenBank/DDBJ databases">
        <title>Genomic Encyclopedia of Type Strains, Phase IV (KMG-IV): sequencing the most valuable type-strain genomes for metagenomic binning, comparative biology and taxonomic classification.</title>
        <authorList>
            <person name="Goeker M."/>
        </authorList>
    </citation>
    <scope>NUCLEOTIDE SEQUENCE [LARGE SCALE GENOMIC DNA]</scope>
    <source>
        <strain evidence="2 3">DSM 25350</strain>
    </source>
</reference>
<dbReference type="Proteomes" id="UP000245790">
    <property type="component" value="Unassembled WGS sequence"/>
</dbReference>
<dbReference type="InterPro" id="IPR013783">
    <property type="entry name" value="Ig-like_fold"/>
</dbReference>
<name>A0A316FZ51_9GAMM</name>
<evidence type="ECO:0000313" key="3">
    <source>
        <dbReference type="Proteomes" id="UP000245790"/>
    </source>
</evidence>
<gene>
    <name evidence="2" type="ORF">C8D97_10438</name>
</gene>
<organism evidence="2 3">
    <name type="scientific">Pleionea mediterranea</name>
    <dbReference type="NCBI Taxonomy" id="523701"/>
    <lineage>
        <taxon>Bacteria</taxon>
        <taxon>Pseudomonadati</taxon>
        <taxon>Pseudomonadota</taxon>
        <taxon>Gammaproteobacteria</taxon>
        <taxon>Oceanospirillales</taxon>
        <taxon>Pleioneaceae</taxon>
        <taxon>Pleionea</taxon>
    </lineage>
</organism>
<keyword evidence="1" id="KW-0732">Signal</keyword>
<dbReference type="EMBL" id="QGGU01000004">
    <property type="protein sequence ID" value="PWK52820.1"/>
    <property type="molecule type" value="Genomic_DNA"/>
</dbReference>
<evidence type="ECO:0000313" key="2">
    <source>
        <dbReference type="EMBL" id="PWK52820.1"/>
    </source>
</evidence>
<accession>A0A316FZ51</accession>
<keyword evidence="3" id="KW-1185">Reference proteome</keyword>
<dbReference type="RefSeq" id="WP_109762809.1">
    <property type="nucleotide sequence ID" value="NZ_QGGU01000004.1"/>
</dbReference>
<proteinExistence type="predicted"/>
<feature type="chain" id="PRO_5016333386" evidence="1">
    <location>
        <begin position="17"/>
        <end position="509"/>
    </location>
</feature>
<feature type="signal peptide" evidence="1">
    <location>
        <begin position="1"/>
        <end position="16"/>
    </location>
</feature>
<dbReference type="Gene3D" id="2.60.40.10">
    <property type="entry name" value="Immunoglobulins"/>
    <property type="match status" value="1"/>
</dbReference>
<dbReference type="AlphaFoldDB" id="A0A316FZ51"/>
<evidence type="ECO:0000256" key="1">
    <source>
        <dbReference type="SAM" id="SignalP"/>
    </source>
</evidence>
<protein>
    <submittedName>
        <fullName evidence="2">Uncharacterized protein</fullName>
    </submittedName>
</protein>
<sequence>MKILFILVVFSVSLHAAKSTSETINHLPHGVLVNQPILSWESTITNVTSWDIELREGNKGKADFTYSTNSPDRMFEIPLTLSNKEYSWRVKSSDNNKYSNWQSFQITPSAEAPSSNRFLLKPESREYEYEHAILMADISEADTVIIRTFDGNTVIEKSLSSIGGLQELINSNQYGSRYILYASRNGVSINLKIGESLPPEPPHITSQSISKGLARIDSVTSSMTNNTRLGNTNQIRGRLVNASLNVFPAIGSGDFSLFDGDSSDGKYESCTIDNKFILANITYFRSVYSIDLITPFHSTSEQTVEVNERSDISYMKTTDYCLVEGESVRIDLTAAFKRIDVYLNSEDDNDPLHQSFILESSDRSVVITDLPRGYHGLNIYYTHLNGEQGKVNFDVIVNSKEELMKIFEKQLYAFFYEINEDNKDNINNQYTEAGFTYTETVAKSSRTEFDKFSTEEFSKFVLSIIKIDFKFISSELMIANVIYKTEAGNKAFPVKMIKRKGKHWAISGI</sequence>
<comment type="caution">
    <text evidence="2">The sequence shown here is derived from an EMBL/GenBank/DDBJ whole genome shotgun (WGS) entry which is preliminary data.</text>
</comment>